<dbReference type="GO" id="GO:0008081">
    <property type="term" value="F:phosphoric diester hydrolase activity"/>
    <property type="evidence" value="ECO:0007669"/>
    <property type="project" value="TreeGrafter"/>
</dbReference>
<keyword evidence="2 7" id="KW-0479">Metal-binding</keyword>
<evidence type="ECO:0000259" key="8">
    <source>
        <dbReference type="Pfam" id="PF01261"/>
    </source>
</evidence>
<evidence type="ECO:0000313" key="9">
    <source>
        <dbReference type="EMBL" id="VEU72751.1"/>
    </source>
</evidence>
<keyword evidence="6 7" id="KW-0234">DNA repair</keyword>
<dbReference type="SUPFAM" id="SSF51658">
    <property type="entry name" value="Xylose isomerase-like"/>
    <property type="match status" value="1"/>
</dbReference>
<dbReference type="OrthoDB" id="9805666at2"/>
<comment type="cofactor">
    <cofactor evidence="7">
        <name>Zn(2+)</name>
        <dbReference type="ChEBI" id="CHEBI:29105"/>
    </cofactor>
    <text evidence="7">Binds 3 Zn(2+) ions.</text>
</comment>
<keyword evidence="7 9" id="KW-0255">Endonuclease</keyword>
<dbReference type="InterPro" id="IPR036237">
    <property type="entry name" value="Xyl_isomerase-like_sf"/>
</dbReference>
<comment type="similarity">
    <text evidence="1 7">Belongs to the AP endonuclease 2 family.</text>
</comment>
<dbReference type="Gene3D" id="3.20.20.150">
    <property type="entry name" value="Divalent-metal-dependent TIM barrel enzymes"/>
    <property type="match status" value="1"/>
</dbReference>
<feature type="binding site" evidence="7">
    <location>
        <position position="108"/>
    </location>
    <ligand>
        <name>Zn(2+)</name>
        <dbReference type="ChEBI" id="CHEBI:29105"/>
        <label>1</label>
    </ligand>
</feature>
<dbReference type="SMART" id="SM00518">
    <property type="entry name" value="AP2Ec"/>
    <property type="match status" value="1"/>
</dbReference>
<evidence type="ECO:0000313" key="10">
    <source>
        <dbReference type="Proteomes" id="UP000289862"/>
    </source>
</evidence>
<dbReference type="PROSITE" id="PS00731">
    <property type="entry name" value="AP_NUCLEASE_F2_3"/>
    <property type="match status" value="1"/>
</dbReference>
<comment type="catalytic activity">
    <reaction evidence="7">
        <text>Endonucleolytic cleavage to 5'-phosphooligonucleotide end-products.</text>
        <dbReference type="EC" id="3.1.21.2"/>
    </reaction>
</comment>
<feature type="binding site" evidence="7">
    <location>
        <position position="176"/>
    </location>
    <ligand>
        <name>Zn(2+)</name>
        <dbReference type="ChEBI" id="CHEBI:29105"/>
        <label>2</label>
    </ligand>
</feature>
<gene>
    <name evidence="7 9" type="primary">nfo</name>
    <name evidence="9" type="ORF">NCTC10186_00221</name>
</gene>
<dbReference type="GO" id="GO:0008833">
    <property type="term" value="F:deoxyribonuclease IV (phage-T4-induced) activity"/>
    <property type="evidence" value="ECO:0007669"/>
    <property type="project" value="UniProtKB-UniRule"/>
</dbReference>
<dbReference type="AlphaFoldDB" id="A0A449AZ25"/>
<sequence>MIKLGSFVSFKKPNYLVGAAQESINNGANTMMIYLGAPQTTIRTSVENYHKEEYLAQFSNIIKPEDIVVHAPYIVNPANPEKASYSIDFLIKEINRMNYFGAKYLVLHPGAFTTHSPEEALDTLVDSLKEIIANTKDVVICIETMSGKGTEIGINFEQVAYILEWVKSERVQVCLDTCHLWDAGYNLKEYQNFKQELKKWNLLERVKVIHLNDSKNDLNSHKDRHANIDQGFIGLETLQKFVFDPDFDNIPIILETPYEDNFSPYKEEIALLLKK</sequence>
<feature type="binding site" evidence="7">
    <location>
        <position position="255"/>
    </location>
    <ligand>
        <name>Zn(2+)</name>
        <dbReference type="ChEBI" id="CHEBI:29105"/>
        <label>2</label>
    </ligand>
</feature>
<dbReference type="InterPro" id="IPR013022">
    <property type="entry name" value="Xyl_isomerase-like_TIM-brl"/>
</dbReference>
<keyword evidence="7" id="KW-0540">Nuclease</keyword>
<feature type="binding site" evidence="7">
    <location>
        <position position="223"/>
    </location>
    <ligand>
        <name>Zn(2+)</name>
        <dbReference type="ChEBI" id="CHEBI:29105"/>
        <label>3</label>
    </ligand>
</feature>
<dbReference type="GO" id="GO:0008270">
    <property type="term" value="F:zinc ion binding"/>
    <property type="evidence" value="ECO:0007669"/>
    <property type="project" value="UniProtKB-UniRule"/>
</dbReference>
<evidence type="ECO:0000256" key="6">
    <source>
        <dbReference type="ARBA" id="ARBA00023204"/>
    </source>
</evidence>
<keyword evidence="4 7" id="KW-0378">Hydrolase</keyword>
<dbReference type="GO" id="GO:0003906">
    <property type="term" value="F:DNA-(apurinic or apyrimidinic site) endonuclease activity"/>
    <property type="evidence" value="ECO:0007669"/>
    <property type="project" value="TreeGrafter"/>
</dbReference>
<keyword evidence="5 7" id="KW-0862">Zinc</keyword>
<evidence type="ECO:0000256" key="4">
    <source>
        <dbReference type="ARBA" id="ARBA00022801"/>
    </source>
</evidence>
<dbReference type="InterPro" id="IPR001719">
    <property type="entry name" value="AP_endonuc_2"/>
</dbReference>
<dbReference type="EMBL" id="LR215031">
    <property type="protein sequence ID" value="VEU72751.1"/>
    <property type="molecule type" value="Genomic_DNA"/>
</dbReference>
<comment type="function">
    <text evidence="7">Endonuclease IV plays a role in DNA repair. It cleaves phosphodiester bonds at apurinic or apyrimidinic (AP) sites, generating a 3'-hydroxyl group and a 5'-terminal sugar phosphate.</text>
</comment>
<feature type="binding site" evidence="7">
    <location>
        <position position="143"/>
    </location>
    <ligand>
        <name>Zn(2+)</name>
        <dbReference type="ChEBI" id="CHEBI:29105"/>
        <label>2</label>
    </ligand>
</feature>
<dbReference type="PROSITE" id="PS51432">
    <property type="entry name" value="AP_NUCLEASE_F2_4"/>
    <property type="match status" value="1"/>
</dbReference>
<keyword evidence="10" id="KW-1185">Reference proteome</keyword>
<dbReference type="NCBIfam" id="NF002196">
    <property type="entry name" value="PRK01060.1-1"/>
    <property type="match status" value="1"/>
</dbReference>
<dbReference type="PANTHER" id="PTHR21445:SF0">
    <property type="entry name" value="APURINIC-APYRIMIDINIC ENDONUCLEASE"/>
    <property type="match status" value="1"/>
</dbReference>
<feature type="binding site" evidence="7">
    <location>
        <position position="179"/>
    </location>
    <ligand>
        <name>Zn(2+)</name>
        <dbReference type="ChEBI" id="CHEBI:29105"/>
        <label>3</label>
    </ligand>
</feature>
<dbReference type="NCBIfam" id="TIGR00587">
    <property type="entry name" value="nfo"/>
    <property type="match status" value="1"/>
</dbReference>
<dbReference type="KEGG" id="mgal:NCTC10186_00221"/>
<keyword evidence="3 7" id="KW-0227">DNA damage</keyword>
<name>A0A449AZ25_9BACT</name>
<dbReference type="FunFam" id="3.20.20.150:FF:000001">
    <property type="entry name" value="Probable endonuclease 4"/>
    <property type="match status" value="1"/>
</dbReference>
<dbReference type="Pfam" id="PF01261">
    <property type="entry name" value="AP_endonuc_2"/>
    <property type="match status" value="1"/>
</dbReference>
<dbReference type="GO" id="GO:0006284">
    <property type="term" value="P:base-excision repair"/>
    <property type="evidence" value="ECO:0007669"/>
    <property type="project" value="TreeGrafter"/>
</dbReference>
<accession>A0A449AZ25</accession>
<dbReference type="RefSeq" id="WP_119572321.1">
    <property type="nucleotide sequence ID" value="NZ_LR215031.1"/>
</dbReference>
<dbReference type="HAMAP" id="MF_00152">
    <property type="entry name" value="Nfo"/>
    <property type="match status" value="1"/>
</dbReference>
<dbReference type="EC" id="3.1.21.2" evidence="7"/>
<dbReference type="InterPro" id="IPR018246">
    <property type="entry name" value="AP_endonuc_F2_Zn_BS"/>
</dbReference>
<evidence type="ECO:0000256" key="7">
    <source>
        <dbReference type="HAMAP-Rule" id="MF_00152"/>
    </source>
</evidence>
<feature type="binding site" evidence="7">
    <location>
        <position position="225"/>
    </location>
    <ligand>
        <name>Zn(2+)</name>
        <dbReference type="ChEBI" id="CHEBI:29105"/>
        <label>3</label>
    </ligand>
</feature>
<protein>
    <recommendedName>
        <fullName evidence="7">Probable endonuclease 4</fullName>
        <ecNumber evidence="7">3.1.21.2</ecNumber>
    </recommendedName>
    <alternativeName>
        <fullName evidence="7">Endodeoxyribonuclease IV</fullName>
    </alternativeName>
    <alternativeName>
        <fullName evidence="7">Endonuclease IV</fullName>
    </alternativeName>
</protein>
<dbReference type="PANTHER" id="PTHR21445">
    <property type="entry name" value="ENDONUCLEASE IV ENDODEOXYRIBONUCLEASE IV"/>
    <property type="match status" value="1"/>
</dbReference>
<dbReference type="CDD" id="cd00019">
    <property type="entry name" value="AP2Ec"/>
    <property type="match status" value="1"/>
</dbReference>
<reference evidence="9 10" key="1">
    <citation type="submission" date="2019-01" db="EMBL/GenBank/DDBJ databases">
        <authorList>
            <consortium name="Pathogen Informatics"/>
        </authorList>
    </citation>
    <scope>NUCLEOTIDE SEQUENCE [LARGE SCALE GENOMIC DNA]</scope>
    <source>
        <strain evidence="9 10">NCTC10186</strain>
    </source>
</reference>
<evidence type="ECO:0000256" key="3">
    <source>
        <dbReference type="ARBA" id="ARBA00022763"/>
    </source>
</evidence>
<proteinExistence type="inferred from homology"/>
<feature type="domain" description="Xylose isomerase-like TIM barrel" evidence="8">
    <location>
        <begin position="27"/>
        <end position="273"/>
    </location>
</feature>
<feature type="binding site" evidence="7">
    <location>
        <position position="143"/>
    </location>
    <ligand>
        <name>Zn(2+)</name>
        <dbReference type="ChEBI" id="CHEBI:29105"/>
        <label>1</label>
    </ligand>
</feature>
<organism evidence="9 10">
    <name type="scientific">Mycoplasmopsis gallopavonis</name>
    <dbReference type="NCBI Taxonomy" id="76629"/>
    <lineage>
        <taxon>Bacteria</taxon>
        <taxon>Bacillati</taxon>
        <taxon>Mycoplasmatota</taxon>
        <taxon>Mycoplasmoidales</taxon>
        <taxon>Metamycoplasmataceae</taxon>
        <taxon>Mycoplasmopsis</taxon>
    </lineage>
</organism>
<evidence type="ECO:0000256" key="2">
    <source>
        <dbReference type="ARBA" id="ARBA00022723"/>
    </source>
</evidence>
<dbReference type="GO" id="GO:0003677">
    <property type="term" value="F:DNA binding"/>
    <property type="evidence" value="ECO:0007669"/>
    <property type="project" value="InterPro"/>
</dbReference>
<evidence type="ECO:0000256" key="1">
    <source>
        <dbReference type="ARBA" id="ARBA00005340"/>
    </source>
</evidence>
<evidence type="ECO:0000256" key="5">
    <source>
        <dbReference type="ARBA" id="ARBA00022833"/>
    </source>
</evidence>
<feature type="binding site" evidence="7">
    <location>
        <position position="210"/>
    </location>
    <ligand>
        <name>Zn(2+)</name>
        <dbReference type="ChEBI" id="CHEBI:29105"/>
        <label>2</label>
    </ligand>
</feature>
<feature type="binding site" evidence="7">
    <location>
        <position position="70"/>
    </location>
    <ligand>
        <name>Zn(2+)</name>
        <dbReference type="ChEBI" id="CHEBI:29105"/>
        <label>1</label>
    </ligand>
</feature>
<dbReference type="Proteomes" id="UP000289862">
    <property type="component" value="Chromosome"/>
</dbReference>